<comment type="similarity">
    <text evidence="1">Belongs to the short-chain dehydrogenases/reductases (SDR) family.</text>
</comment>
<evidence type="ECO:0000256" key="1">
    <source>
        <dbReference type="ARBA" id="ARBA00006484"/>
    </source>
</evidence>
<accession>A0A0F6UBD0</accession>
<evidence type="ECO:0000313" key="4">
    <source>
        <dbReference type="EMBL" id="RTS47032.1"/>
    </source>
</evidence>
<evidence type="ECO:0000313" key="6">
    <source>
        <dbReference type="Proteomes" id="UP000276985"/>
    </source>
</evidence>
<gene>
    <name evidence="3" type="primary">linC_3</name>
    <name evidence="4" type="ORF">DY940_12075</name>
    <name evidence="3" type="ORF">PAERUG_P19_London_7_VIM_2_05_10_04943</name>
</gene>
<dbReference type="AlphaFoldDB" id="A0A0F6UBD0"/>
<dbReference type="PANTHER" id="PTHR42760">
    <property type="entry name" value="SHORT-CHAIN DEHYDROGENASES/REDUCTASES FAMILY MEMBER"/>
    <property type="match status" value="1"/>
</dbReference>
<dbReference type="NCBIfam" id="NF006619">
    <property type="entry name" value="PRK09186.1"/>
    <property type="match status" value="1"/>
</dbReference>
<dbReference type="RefSeq" id="WP_003150878.1">
    <property type="nucleotide sequence ID" value="NZ_CAADLZ010000059.1"/>
</dbReference>
<reference evidence="3" key="1">
    <citation type="submission" date="2015-06" db="EMBL/GenBank/DDBJ databases">
        <authorList>
            <person name="Radhakrishnan R."/>
            <person name="Underwood A."/>
            <person name="Al-Shahib A."/>
        </authorList>
    </citation>
    <scope>NUCLEOTIDE SEQUENCE</scope>
    <source>
        <strain evidence="3">P19_London_7_VIM_2_05_10</strain>
    </source>
</reference>
<dbReference type="Pfam" id="PF13561">
    <property type="entry name" value="adh_short_C2"/>
    <property type="match status" value="1"/>
</dbReference>
<dbReference type="GO" id="GO:0016616">
    <property type="term" value="F:oxidoreductase activity, acting on the CH-OH group of donors, NAD or NADP as acceptor"/>
    <property type="evidence" value="ECO:0007669"/>
    <property type="project" value="TreeGrafter"/>
</dbReference>
<dbReference type="PRINTS" id="PR00081">
    <property type="entry name" value="GDHRDH"/>
</dbReference>
<dbReference type="InterPro" id="IPR002347">
    <property type="entry name" value="SDR_fam"/>
</dbReference>
<evidence type="ECO:0000313" key="5">
    <source>
        <dbReference type="Proteomes" id="UP000045039"/>
    </source>
</evidence>
<dbReference type="EMBL" id="RXTL01000018">
    <property type="protein sequence ID" value="RTS47032.1"/>
    <property type="molecule type" value="Genomic_DNA"/>
</dbReference>
<dbReference type="EC" id="1.1.1.-" evidence="3"/>
<dbReference type="InterPro" id="IPR036291">
    <property type="entry name" value="NAD(P)-bd_dom_sf"/>
</dbReference>
<comment type="caution">
    <text evidence="3">The sequence shown here is derived from an EMBL/GenBank/DDBJ whole genome shotgun (WGS) entry which is preliminary data.</text>
</comment>
<dbReference type="EMBL" id="CVVU01000231">
    <property type="protein sequence ID" value="CRP59456.1"/>
    <property type="molecule type" value="Genomic_DNA"/>
</dbReference>
<protein>
    <submittedName>
        <fullName evidence="3">2,5-dichloro-2,5-cyclohexadiene-1,4-diol dehydrogenase</fullName>
        <ecNumber evidence="3">1.1.1.-</ecNumber>
    </submittedName>
    <submittedName>
        <fullName evidence="4">SDR family oxidoreductase</fullName>
    </submittedName>
</protein>
<dbReference type="Gene3D" id="3.40.50.720">
    <property type="entry name" value="NAD(P)-binding Rossmann-like Domain"/>
    <property type="match status" value="1"/>
</dbReference>
<dbReference type="SMR" id="A0A0F6UBD0"/>
<dbReference type="Proteomes" id="UP000276985">
    <property type="component" value="Unassembled WGS sequence"/>
</dbReference>
<evidence type="ECO:0000313" key="3">
    <source>
        <dbReference type="EMBL" id="CRP59456.1"/>
    </source>
</evidence>
<dbReference type="SUPFAM" id="SSF51735">
    <property type="entry name" value="NAD(P)-binding Rossmann-fold domains"/>
    <property type="match status" value="1"/>
</dbReference>
<organism evidence="3 5">
    <name type="scientific">Pseudomonas aeruginosa</name>
    <dbReference type="NCBI Taxonomy" id="287"/>
    <lineage>
        <taxon>Bacteria</taxon>
        <taxon>Pseudomonadati</taxon>
        <taxon>Pseudomonadota</taxon>
        <taxon>Gammaproteobacteria</taxon>
        <taxon>Pseudomonadales</taxon>
        <taxon>Pseudomonadaceae</taxon>
        <taxon>Pseudomonas</taxon>
    </lineage>
</organism>
<reference evidence="5" key="2">
    <citation type="submission" date="2015-06" db="EMBL/GenBank/DDBJ databases">
        <authorList>
            <person name="Radhakrishnan Rajesh"/>
            <person name="Underwood Anthony"/>
            <person name="Al-Shahib Ali"/>
        </authorList>
    </citation>
    <scope>NUCLEOTIDE SEQUENCE [LARGE SCALE GENOMIC DNA]</scope>
    <source>
        <strain evidence="5">P19_London_7_VIM_2_05_10</strain>
    </source>
</reference>
<proteinExistence type="inferred from homology"/>
<reference evidence="4 6" key="3">
    <citation type="submission" date="2018-12" db="EMBL/GenBank/DDBJ databases">
        <title>Pseudomonas aeruginosa Diversity Panel.</title>
        <authorList>
            <person name="Snesrud E."/>
            <person name="Mcgann P."/>
        </authorList>
    </citation>
    <scope>NUCLEOTIDE SEQUENCE [LARGE SCALE GENOMIC DNA]</scope>
    <source>
        <strain evidence="4 6">MRSN6241</strain>
    </source>
</reference>
<dbReference type="Proteomes" id="UP000045039">
    <property type="component" value="Unassembled WGS sequence"/>
</dbReference>
<sequence>MLNGKRVLISGAGGLLGTRLVERLLSENSIVIAADLDVELLRERLKAIGISEHSSLSLEKLDLNDSEEVMFFFNALPCLDGAVNCAYPRNKQYGRKFFDVELKDFNENLSLHLGASFLFIQQCAKFFEKHKTPFSLVNISSVYGVAAPKFEIYEDTSMTMPVEYAAIKSALIHLSRYAVSFVGDSNFRSNCVSPGGILDSQPSSFLLSYRDECLGKGMLNVEDVLGSIVFLLSDQSKYMNGQNLIIDDGFTL</sequence>
<keyword evidence="2 3" id="KW-0560">Oxidoreductase</keyword>
<evidence type="ECO:0000256" key="2">
    <source>
        <dbReference type="ARBA" id="ARBA00023002"/>
    </source>
</evidence>
<name>A0A0F6UBD0_PSEAI</name>
<dbReference type="PANTHER" id="PTHR42760:SF115">
    <property type="entry name" value="3-OXOACYL-[ACYL-CARRIER-PROTEIN] REDUCTASE FABG"/>
    <property type="match status" value="1"/>
</dbReference>